<dbReference type="RefSeq" id="WP_179299437.1">
    <property type="nucleotide sequence ID" value="NZ_MQWD01000001.1"/>
</dbReference>
<name>A0A271IW46_9BACT</name>
<dbReference type="EC" id="6.5.1.1" evidence="13"/>
<organism evidence="16 17">
    <name type="scientific">Rubrivirga marina</name>
    <dbReference type="NCBI Taxonomy" id="1196024"/>
    <lineage>
        <taxon>Bacteria</taxon>
        <taxon>Pseudomonadati</taxon>
        <taxon>Rhodothermota</taxon>
        <taxon>Rhodothermia</taxon>
        <taxon>Rhodothermales</taxon>
        <taxon>Rubricoccaceae</taxon>
        <taxon>Rubrivirga</taxon>
    </lineage>
</organism>
<evidence type="ECO:0000256" key="10">
    <source>
        <dbReference type="ARBA" id="ARBA00023204"/>
    </source>
</evidence>
<evidence type="ECO:0000259" key="15">
    <source>
        <dbReference type="PROSITE" id="PS50160"/>
    </source>
</evidence>
<keyword evidence="2" id="KW-0132">Cell division</keyword>
<dbReference type="GO" id="GO:0006281">
    <property type="term" value="P:DNA repair"/>
    <property type="evidence" value="ECO:0007669"/>
    <property type="project" value="UniProtKB-KW"/>
</dbReference>
<dbReference type="GO" id="GO:0046872">
    <property type="term" value="F:metal ion binding"/>
    <property type="evidence" value="ECO:0007669"/>
    <property type="project" value="UniProtKB-KW"/>
</dbReference>
<dbReference type="Pfam" id="PF04679">
    <property type="entry name" value="DNA_ligase_A_C"/>
    <property type="match status" value="1"/>
</dbReference>
<evidence type="ECO:0000256" key="8">
    <source>
        <dbReference type="ARBA" id="ARBA00022842"/>
    </source>
</evidence>
<dbReference type="NCBIfam" id="TIGR00574">
    <property type="entry name" value="dnl1"/>
    <property type="match status" value="1"/>
</dbReference>
<evidence type="ECO:0000256" key="14">
    <source>
        <dbReference type="RuleBase" id="RU004196"/>
    </source>
</evidence>
<evidence type="ECO:0000256" key="1">
    <source>
        <dbReference type="ARBA" id="ARBA00022598"/>
    </source>
</evidence>
<dbReference type="PANTHER" id="PTHR45674">
    <property type="entry name" value="DNA LIGASE 1/3 FAMILY MEMBER"/>
    <property type="match status" value="1"/>
</dbReference>
<keyword evidence="10 13" id="KW-0234">DNA repair</keyword>
<dbReference type="Gene3D" id="3.30.470.30">
    <property type="entry name" value="DNA ligase/mRNA capping enzyme"/>
    <property type="match status" value="1"/>
</dbReference>
<dbReference type="AlphaFoldDB" id="A0A271IW46"/>
<dbReference type="SUPFAM" id="SSF117018">
    <property type="entry name" value="ATP-dependent DNA ligase DNA-binding domain"/>
    <property type="match status" value="1"/>
</dbReference>
<evidence type="ECO:0000313" key="17">
    <source>
        <dbReference type="Proteomes" id="UP000216339"/>
    </source>
</evidence>
<dbReference type="InterPro" id="IPR050191">
    <property type="entry name" value="ATP-dep_DNA_ligase"/>
</dbReference>
<dbReference type="SUPFAM" id="SSF56091">
    <property type="entry name" value="DNA ligase/mRNA capping enzyme, catalytic domain"/>
    <property type="match status" value="1"/>
</dbReference>
<dbReference type="Proteomes" id="UP000216339">
    <property type="component" value="Unassembled WGS sequence"/>
</dbReference>
<dbReference type="PROSITE" id="PS50160">
    <property type="entry name" value="DNA_LIGASE_A3"/>
    <property type="match status" value="1"/>
</dbReference>
<keyword evidence="4" id="KW-0479">Metal-binding</keyword>
<dbReference type="Gene3D" id="1.10.3260.10">
    <property type="entry name" value="DNA ligase, ATP-dependent, N-terminal domain"/>
    <property type="match status" value="1"/>
</dbReference>
<evidence type="ECO:0000256" key="4">
    <source>
        <dbReference type="ARBA" id="ARBA00022723"/>
    </source>
</evidence>
<evidence type="ECO:0000256" key="7">
    <source>
        <dbReference type="ARBA" id="ARBA00022840"/>
    </source>
</evidence>
<accession>A0A271IW46</accession>
<reference evidence="16 17" key="1">
    <citation type="submission" date="2016-11" db="EMBL/GenBank/DDBJ databases">
        <title>Study of marine rhodopsin-containing bacteria.</title>
        <authorList>
            <person name="Yoshizawa S."/>
            <person name="Kumagai Y."/>
            <person name="Kogure K."/>
        </authorList>
    </citation>
    <scope>NUCLEOTIDE SEQUENCE [LARGE SCALE GENOMIC DNA]</scope>
    <source>
        <strain evidence="16 17">SAORIC-28</strain>
    </source>
</reference>
<dbReference type="GO" id="GO:0006260">
    <property type="term" value="P:DNA replication"/>
    <property type="evidence" value="ECO:0007669"/>
    <property type="project" value="UniProtKB-KW"/>
</dbReference>
<dbReference type="PANTHER" id="PTHR45674:SF13">
    <property type="entry name" value="DNA LIGASE-RELATED"/>
    <property type="match status" value="1"/>
</dbReference>
<evidence type="ECO:0000256" key="5">
    <source>
        <dbReference type="ARBA" id="ARBA00022741"/>
    </source>
</evidence>
<comment type="catalytic activity">
    <reaction evidence="12 13">
        <text>ATP + (deoxyribonucleotide)n-3'-hydroxyl + 5'-phospho-(deoxyribonucleotide)m = (deoxyribonucleotide)n+m + AMP + diphosphate.</text>
        <dbReference type="EC" id="6.5.1.1"/>
    </reaction>
</comment>
<protein>
    <recommendedName>
        <fullName evidence="13">DNA ligase</fullName>
        <ecNumber evidence="13">6.5.1.1</ecNumber>
    </recommendedName>
</protein>
<evidence type="ECO:0000256" key="2">
    <source>
        <dbReference type="ARBA" id="ARBA00022618"/>
    </source>
</evidence>
<keyword evidence="1 13" id="KW-0436">Ligase</keyword>
<keyword evidence="6 13" id="KW-0227">DNA damage</keyword>
<keyword evidence="8" id="KW-0460">Magnesium</keyword>
<dbReference type="PROSITE" id="PS00333">
    <property type="entry name" value="DNA_LIGASE_A2"/>
    <property type="match status" value="1"/>
</dbReference>
<dbReference type="InterPro" id="IPR012309">
    <property type="entry name" value="DNA_ligase_ATP-dep_C"/>
</dbReference>
<evidence type="ECO:0000256" key="9">
    <source>
        <dbReference type="ARBA" id="ARBA00023172"/>
    </source>
</evidence>
<dbReference type="EMBL" id="MQWD01000001">
    <property type="protein sequence ID" value="PAP75347.1"/>
    <property type="molecule type" value="Genomic_DNA"/>
</dbReference>
<dbReference type="Pfam" id="PF01068">
    <property type="entry name" value="DNA_ligase_A_M"/>
    <property type="match status" value="1"/>
</dbReference>
<evidence type="ECO:0000256" key="6">
    <source>
        <dbReference type="ARBA" id="ARBA00022763"/>
    </source>
</evidence>
<dbReference type="InterPro" id="IPR012310">
    <property type="entry name" value="DNA_ligase_ATP-dep_cent"/>
</dbReference>
<dbReference type="GO" id="GO:0003677">
    <property type="term" value="F:DNA binding"/>
    <property type="evidence" value="ECO:0007669"/>
    <property type="project" value="InterPro"/>
</dbReference>
<evidence type="ECO:0000256" key="12">
    <source>
        <dbReference type="ARBA" id="ARBA00034003"/>
    </source>
</evidence>
<comment type="caution">
    <text evidence="16">The sequence shown here is derived from an EMBL/GenBank/DDBJ whole genome shotgun (WGS) entry which is preliminary data.</text>
</comment>
<comment type="similarity">
    <text evidence="14">Belongs to the ATP-dependent DNA ligase family.</text>
</comment>
<keyword evidence="5 13" id="KW-0547">Nucleotide-binding</keyword>
<evidence type="ECO:0000256" key="13">
    <source>
        <dbReference type="RuleBase" id="RU000617"/>
    </source>
</evidence>
<dbReference type="GO" id="GO:0006310">
    <property type="term" value="P:DNA recombination"/>
    <property type="evidence" value="ECO:0007669"/>
    <property type="project" value="UniProtKB-KW"/>
</dbReference>
<keyword evidence="3" id="KW-0235">DNA replication</keyword>
<dbReference type="Pfam" id="PF04675">
    <property type="entry name" value="DNA_ligase_A_N"/>
    <property type="match status" value="1"/>
</dbReference>
<dbReference type="PROSITE" id="PS00697">
    <property type="entry name" value="DNA_LIGASE_A1"/>
    <property type="match status" value="1"/>
</dbReference>
<keyword evidence="9 13" id="KW-0233">DNA recombination</keyword>
<dbReference type="GO" id="GO:0051301">
    <property type="term" value="P:cell division"/>
    <property type="evidence" value="ECO:0007669"/>
    <property type="project" value="UniProtKB-KW"/>
</dbReference>
<keyword evidence="17" id="KW-1185">Reference proteome</keyword>
<dbReference type="InterPro" id="IPR016059">
    <property type="entry name" value="DNA_ligase_ATP-dep_CS"/>
</dbReference>
<dbReference type="SUPFAM" id="SSF50249">
    <property type="entry name" value="Nucleic acid-binding proteins"/>
    <property type="match status" value="1"/>
</dbReference>
<dbReference type="InterPro" id="IPR012340">
    <property type="entry name" value="NA-bd_OB-fold"/>
</dbReference>
<dbReference type="GO" id="GO:0003910">
    <property type="term" value="F:DNA ligase (ATP) activity"/>
    <property type="evidence" value="ECO:0007669"/>
    <property type="project" value="UniProtKB-EC"/>
</dbReference>
<proteinExistence type="inferred from homology"/>
<dbReference type="InterPro" id="IPR036599">
    <property type="entry name" value="DNA_ligase_N_sf"/>
</dbReference>
<evidence type="ECO:0000256" key="11">
    <source>
        <dbReference type="ARBA" id="ARBA00023306"/>
    </source>
</evidence>
<keyword evidence="7 13" id="KW-0067">ATP-binding</keyword>
<dbReference type="GO" id="GO:0005524">
    <property type="term" value="F:ATP binding"/>
    <property type="evidence" value="ECO:0007669"/>
    <property type="project" value="UniProtKB-KW"/>
</dbReference>
<evidence type="ECO:0000313" key="16">
    <source>
        <dbReference type="EMBL" id="PAP75347.1"/>
    </source>
</evidence>
<dbReference type="InterPro" id="IPR000977">
    <property type="entry name" value="DNA_ligase_ATP-dep"/>
</dbReference>
<keyword evidence="11" id="KW-0131">Cell cycle</keyword>
<sequence length="572" mass="61290">MTDSASFAALALALADVAALSGRHDKADRLGVLFAELDDADLRRAARWAAGRVFSLSDQRTVSVGFAALLRATMAATGAEEDDLRAALVRLGDPGDVTAGAIEALVPPVESDLTIEEAEGFFEQVAETSGSTAKTALIAGMLARVTPEEARFLVKLLAGELRIGMGEGGVVSALSRLYGRKGATVRRAVMLTGDVGEAAVLARRDRLAEAHLTLFHPITFMLASPAEAKGERTLAEEVARQVPPPVAVEDKFDGIRAQAHVAADPGDEDLHGVPEAGARVALFSRTLDAIERAFPDLVRPLAAFAEAAPRGVILDGEIVPLGPQGEVVPFQALQKRLGRKTASEELQRDVPVAFVAYDVLAIDGEPTLDASFRERQALLDRFDWTGPLRRSVVAEVHDLDTLDALFDAARARGNEGLMVKALDSPYKPGRRGRDWLKIKKALATLDVVVTAVERGHGGRRKLLSDFTFAVRASESDGTLLNVGKAYSGLTDAELAALTEWFEEHTLQTFAHGKVRTVEPEVVVEVAFDNVQVSKRHKSGYALRFPRIVRLREDKPAAEIDTLATVAALAGDA</sequence>
<evidence type="ECO:0000256" key="3">
    <source>
        <dbReference type="ARBA" id="ARBA00022705"/>
    </source>
</evidence>
<dbReference type="GO" id="GO:0071897">
    <property type="term" value="P:DNA biosynthetic process"/>
    <property type="evidence" value="ECO:0007669"/>
    <property type="project" value="InterPro"/>
</dbReference>
<dbReference type="InterPro" id="IPR012308">
    <property type="entry name" value="DNA_ligase_ATP-dep_N"/>
</dbReference>
<feature type="domain" description="ATP-dependent DNA ligase family profile" evidence="15">
    <location>
        <begin position="345"/>
        <end position="472"/>
    </location>
</feature>
<gene>
    <name evidence="16" type="ORF">BSZ37_02240</name>
</gene>
<dbReference type="Gene3D" id="2.40.50.140">
    <property type="entry name" value="Nucleic acid-binding proteins"/>
    <property type="match status" value="1"/>
</dbReference>